<comment type="similarity">
    <text evidence="1 7">Belongs to the peptidase M3 family.</text>
</comment>
<keyword evidence="11" id="KW-1185">Reference proteome</keyword>
<dbReference type="InterPro" id="IPR024080">
    <property type="entry name" value="Neurolysin/TOP_N"/>
</dbReference>
<evidence type="ECO:0000256" key="7">
    <source>
        <dbReference type="RuleBase" id="RU003435"/>
    </source>
</evidence>
<evidence type="ECO:0000259" key="9">
    <source>
        <dbReference type="Pfam" id="PF01432"/>
    </source>
</evidence>
<dbReference type="PANTHER" id="PTHR11804">
    <property type="entry name" value="PROTEASE M3 THIMET OLIGOPEPTIDASE-RELATED"/>
    <property type="match status" value="1"/>
</dbReference>
<evidence type="ECO:0000313" key="10">
    <source>
        <dbReference type="EMBL" id="AKV03504.1"/>
    </source>
</evidence>
<feature type="signal peptide" evidence="8">
    <location>
        <begin position="1"/>
        <end position="24"/>
    </location>
</feature>
<dbReference type="EMBL" id="CP012333">
    <property type="protein sequence ID" value="AKV03504.1"/>
    <property type="molecule type" value="Genomic_DNA"/>
</dbReference>
<dbReference type="Proteomes" id="UP000064967">
    <property type="component" value="Chromosome"/>
</dbReference>
<evidence type="ECO:0000256" key="8">
    <source>
        <dbReference type="SAM" id="SignalP"/>
    </source>
</evidence>
<dbReference type="InterPro" id="IPR001567">
    <property type="entry name" value="Pept_M3A_M3B_dom"/>
</dbReference>
<evidence type="ECO:0000256" key="6">
    <source>
        <dbReference type="ARBA" id="ARBA00023049"/>
    </source>
</evidence>
<evidence type="ECO:0000313" key="11">
    <source>
        <dbReference type="Proteomes" id="UP000064967"/>
    </source>
</evidence>
<dbReference type="PANTHER" id="PTHR11804:SF84">
    <property type="entry name" value="SACCHAROLYSIN"/>
    <property type="match status" value="1"/>
</dbReference>
<keyword evidence="8" id="KW-0732">Signal</keyword>
<keyword evidence="4 7" id="KW-0378">Hydrolase</keyword>
<evidence type="ECO:0000256" key="5">
    <source>
        <dbReference type="ARBA" id="ARBA00022833"/>
    </source>
</evidence>
<keyword evidence="2 7" id="KW-0645">Protease</keyword>
<name>A0A0K1QCN2_9BACT</name>
<feature type="chain" id="PRO_5005467229" evidence="8">
    <location>
        <begin position="25"/>
        <end position="731"/>
    </location>
</feature>
<keyword evidence="5 7" id="KW-0862">Zinc</keyword>
<sequence>MQGRLSRSALFFCLSSLSVLSVSCAGQAPAPSAPPVTTAQPASSSSATKGSAAVALAPLDVDPVVVGLGRSNAGPGTEADAGLARDGIVRLCDESLARATSLLDEIRALDGKPDSELTWASTVGKLDHAKIALRNAGDFPSLMAVSHPDETVRDRAKTCEPRIDKLETSLWLDPKLASVIKRYAARNEKLSGPQKRLMDRVVRDFRRNGLDLDPKGQARLRELNEQLTQLGQDFDSNLAASHLTIDATPAELEGLPKEWLAAHTPKANGKIEITTDYPDYFPVVTYAKNRKVALELYKQFDNRGADKNVALIEKILVLRNEKAKLLGYSTWADYVTEPRMAKSAQNVATFLEGLRKHLAKKGDQEIAEFRAMHVKLGGKPNDVLPPSDRLYLEDQVRKAKYGLDSKEVSQYFEVRNVKEGLLAITSKMFGLKYRPAPNLPTWHPDVEPMEVTDTNGKVLGRFYFDLYPREGKYKHAAVFSIRDTMKMDDGSRLMPIAAIECNFPKPGGAGPALMTHQDAVTFFHEFGHILHHVLSNAELSTFAGTSVARDFVESPSQMLEEWAWAKETLDLFAVHYETKKPMPAKLHAAMLRSRGFGRALATQRQLFLAALDQAYHTRPLVDGHSVDTTKVLAEINDSYTPFKYVEGTHFQATFGHLIGYDAGYYGYQWALSIAQDLFTRFKKEGMLNPKVAADYRAKILEPGASDDEAKLVENFLGRPGTDAAYKAFLLE</sequence>
<dbReference type="GO" id="GO:0046872">
    <property type="term" value="F:metal ion binding"/>
    <property type="evidence" value="ECO:0007669"/>
    <property type="project" value="UniProtKB-UniRule"/>
</dbReference>
<keyword evidence="3 7" id="KW-0479">Metal-binding</keyword>
<dbReference type="GO" id="GO:0004222">
    <property type="term" value="F:metalloendopeptidase activity"/>
    <property type="evidence" value="ECO:0007669"/>
    <property type="project" value="InterPro"/>
</dbReference>
<dbReference type="CDD" id="cd06455">
    <property type="entry name" value="M3A_TOP"/>
    <property type="match status" value="1"/>
</dbReference>
<evidence type="ECO:0000256" key="1">
    <source>
        <dbReference type="ARBA" id="ARBA00006040"/>
    </source>
</evidence>
<organism evidence="10 11">
    <name type="scientific">Labilithrix luteola</name>
    <dbReference type="NCBI Taxonomy" id="1391654"/>
    <lineage>
        <taxon>Bacteria</taxon>
        <taxon>Pseudomonadati</taxon>
        <taxon>Myxococcota</taxon>
        <taxon>Polyangia</taxon>
        <taxon>Polyangiales</taxon>
        <taxon>Labilitrichaceae</taxon>
        <taxon>Labilithrix</taxon>
    </lineage>
</organism>
<dbReference type="Gene3D" id="3.40.390.10">
    <property type="entry name" value="Collagenase (Catalytic Domain)"/>
    <property type="match status" value="1"/>
</dbReference>
<dbReference type="Pfam" id="PF01432">
    <property type="entry name" value="Peptidase_M3"/>
    <property type="match status" value="1"/>
</dbReference>
<comment type="cofactor">
    <cofactor evidence="7">
        <name>Zn(2+)</name>
        <dbReference type="ChEBI" id="CHEBI:29105"/>
    </cofactor>
    <text evidence="7">Binds 1 zinc ion.</text>
</comment>
<evidence type="ECO:0000256" key="2">
    <source>
        <dbReference type="ARBA" id="ARBA00022670"/>
    </source>
</evidence>
<reference evidence="10 11" key="1">
    <citation type="submission" date="2015-08" db="EMBL/GenBank/DDBJ databases">
        <authorList>
            <person name="Babu N.S."/>
            <person name="Beckwith C.J."/>
            <person name="Beseler K.G."/>
            <person name="Brison A."/>
            <person name="Carone J.V."/>
            <person name="Caskin T.P."/>
            <person name="Diamond M."/>
            <person name="Durham M.E."/>
            <person name="Foxe J.M."/>
            <person name="Go M."/>
            <person name="Henderson B.A."/>
            <person name="Jones I.B."/>
            <person name="McGettigan J.A."/>
            <person name="Micheletti S.J."/>
            <person name="Nasrallah M.E."/>
            <person name="Ortiz D."/>
            <person name="Piller C.R."/>
            <person name="Privatt S.R."/>
            <person name="Schneider S.L."/>
            <person name="Sharp S."/>
            <person name="Smith T.C."/>
            <person name="Stanton J.D."/>
            <person name="Ullery H.E."/>
            <person name="Wilson R.J."/>
            <person name="Serrano M.G."/>
            <person name="Buck G."/>
            <person name="Lee V."/>
            <person name="Wang Y."/>
            <person name="Carvalho R."/>
            <person name="Voegtly L."/>
            <person name="Shi R."/>
            <person name="Duckworth R."/>
            <person name="Johnson A."/>
            <person name="Loviza R."/>
            <person name="Walstead R."/>
            <person name="Shah Z."/>
            <person name="Kiflezghi M."/>
            <person name="Wade K."/>
            <person name="Ball S.L."/>
            <person name="Bradley K.W."/>
            <person name="Asai D.J."/>
            <person name="Bowman C.A."/>
            <person name="Russell D.A."/>
            <person name="Pope W.H."/>
            <person name="Jacobs-Sera D."/>
            <person name="Hendrix R.W."/>
            <person name="Hatfull G.F."/>
        </authorList>
    </citation>
    <scope>NUCLEOTIDE SEQUENCE [LARGE SCALE GENOMIC DNA]</scope>
    <source>
        <strain evidence="10 11">DSM 27648</strain>
    </source>
</reference>
<protein>
    <submittedName>
        <fullName evidence="10">Thimet oligopeptidase</fullName>
    </submittedName>
</protein>
<dbReference type="Gene3D" id="1.20.1050.40">
    <property type="entry name" value="Endopeptidase. Chain P, domain 1"/>
    <property type="match status" value="1"/>
</dbReference>
<gene>
    <name evidence="10" type="ORF">AKJ09_10167</name>
</gene>
<proteinExistence type="inferred from homology"/>
<dbReference type="PATRIC" id="fig|1391654.3.peg.10305"/>
<dbReference type="InterPro" id="IPR024077">
    <property type="entry name" value="Neurolysin/TOP_dom2"/>
</dbReference>
<keyword evidence="6 7" id="KW-0482">Metalloprotease</keyword>
<dbReference type="GO" id="GO:0006508">
    <property type="term" value="P:proteolysis"/>
    <property type="evidence" value="ECO:0007669"/>
    <property type="project" value="UniProtKB-KW"/>
</dbReference>
<dbReference type="STRING" id="1391654.AKJ09_10167"/>
<dbReference type="Gene3D" id="1.10.1370.10">
    <property type="entry name" value="Neurolysin, domain 3"/>
    <property type="match status" value="1"/>
</dbReference>
<dbReference type="SUPFAM" id="SSF55486">
    <property type="entry name" value="Metalloproteases ('zincins'), catalytic domain"/>
    <property type="match status" value="1"/>
</dbReference>
<dbReference type="GO" id="GO:0006518">
    <property type="term" value="P:peptide metabolic process"/>
    <property type="evidence" value="ECO:0007669"/>
    <property type="project" value="TreeGrafter"/>
</dbReference>
<evidence type="ECO:0000256" key="4">
    <source>
        <dbReference type="ARBA" id="ARBA00022801"/>
    </source>
</evidence>
<evidence type="ECO:0000256" key="3">
    <source>
        <dbReference type="ARBA" id="ARBA00022723"/>
    </source>
</evidence>
<dbReference type="RefSeq" id="WP_146654267.1">
    <property type="nucleotide sequence ID" value="NZ_CP012333.1"/>
</dbReference>
<dbReference type="InterPro" id="IPR024079">
    <property type="entry name" value="MetalloPept_cat_dom_sf"/>
</dbReference>
<dbReference type="InterPro" id="IPR045090">
    <property type="entry name" value="Pept_M3A_M3B"/>
</dbReference>
<dbReference type="PROSITE" id="PS51257">
    <property type="entry name" value="PROKAR_LIPOPROTEIN"/>
    <property type="match status" value="1"/>
</dbReference>
<dbReference type="KEGG" id="llu:AKJ09_10167"/>
<dbReference type="AlphaFoldDB" id="A0A0K1QCN2"/>
<feature type="domain" description="Peptidase M3A/M3B catalytic" evidence="9">
    <location>
        <begin position="284"/>
        <end position="725"/>
    </location>
</feature>
<dbReference type="OrthoDB" id="9773538at2"/>
<accession>A0A0K1QCN2</accession>